<dbReference type="EMBL" id="CP028519">
    <property type="protein sequence ID" value="AVY92715.1"/>
    <property type="molecule type" value="Genomic_DNA"/>
</dbReference>
<protein>
    <submittedName>
        <fullName evidence="5">ABC transporter substrate-binding protein</fullName>
    </submittedName>
</protein>
<dbReference type="GO" id="GO:0042938">
    <property type="term" value="P:dipeptide transport"/>
    <property type="evidence" value="ECO:0007669"/>
    <property type="project" value="TreeGrafter"/>
</dbReference>
<sequence>MPAPTLSRCLLTLSLLAAAPAMGSTLIYCSEGSPEGFDPGQYTSGITFQALSGTVYNRLIEFESGSTRIRPGLAESWTVSPDGKVYTFHLRRGVKFHTTPYFKPTRDFNADDVVFTWTRYADANQPFRKAYPTEFPYYADLGLDKMLDRVEKVDDHTVRFVLKQPNAAFLQDTATDFAGILSAEYAGQLLKRGTPQDINQKPVGTGPFQFRSYQKDASIRFTKNPAYWRGKDVKIDNLVYAITPDSAVRAQKLKSGECHVTAYLKPADIETLKRDPHIRMQSLPGLNIGYLAFNTKKKWLDRTDVRRALDMAIDKQAILKGLYGETGILADHPMPPTQWGYDARLKGQGHDPKQAAALLKKAGVPAGLDIALWAMPVQRPYNPNAKRMAEMIQADWARVGVRSHIVSYEWGEYNKRAKRGEHDAVLYGWSGDNGDPDNWLGALLACDSIGGSNYAQWCNPQFDKLVTDAKLNSDPKVRTQLYSKAQAVFMKELPFSPIAHSIVYKPTRKEVQNFRISPLMLLWEGTSIRN</sequence>
<feature type="signal peptide" evidence="3">
    <location>
        <begin position="1"/>
        <end position="23"/>
    </location>
</feature>
<keyword evidence="2 3" id="KW-0732">Signal</keyword>
<dbReference type="CDD" id="cd08493">
    <property type="entry name" value="PBP2_DppA_like"/>
    <property type="match status" value="1"/>
</dbReference>
<dbReference type="GO" id="GO:0030288">
    <property type="term" value="C:outer membrane-bounded periplasmic space"/>
    <property type="evidence" value="ECO:0007669"/>
    <property type="project" value="TreeGrafter"/>
</dbReference>
<dbReference type="STRING" id="1122240.GCA_000620105_00780"/>
<proteinExistence type="inferred from homology"/>
<dbReference type="GO" id="GO:0043190">
    <property type="term" value="C:ATP-binding cassette (ABC) transporter complex"/>
    <property type="evidence" value="ECO:0007669"/>
    <property type="project" value="InterPro"/>
</dbReference>
<accession>A0A2U3TH38</accession>
<dbReference type="Proteomes" id="UP000244173">
    <property type="component" value="Chromosome"/>
</dbReference>
<dbReference type="SUPFAM" id="SSF53850">
    <property type="entry name" value="Periplasmic binding protein-like II"/>
    <property type="match status" value="1"/>
</dbReference>
<feature type="chain" id="PRO_5015489850" evidence="3">
    <location>
        <begin position="24"/>
        <end position="530"/>
    </location>
</feature>
<name>A0A2U3TH38_9NEIS</name>
<dbReference type="InterPro" id="IPR023765">
    <property type="entry name" value="SBP_5_CS"/>
</dbReference>
<dbReference type="PANTHER" id="PTHR30290">
    <property type="entry name" value="PERIPLASMIC BINDING COMPONENT OF ABC TRANSPORTER"/>
    <property type="match status" value="1"/>
</dbReference>
<dbReference type="Gene3D" id="3.10.105.10">
    <property type="entry name" value="Dipeptide-binding Protein, Domain 3"/>
    <property type="match status" value="1"/>
</dbReference>
<dbReference type="InterPro" id="IPR039424">
    <property type="entry name" value="SBP_5"/>
</dbReference>
<comment type="similarity">
    <text evidence="1">Belongs to the bacterial solute-binding protein 5 family.</text>
</comment>
<dbReference type="RefSeq" id="WP_036385221.1">
    <property type="nucleotide sequence ID" value="NZ_CP028519.1"/>
</dbReference>
<dbReference type="Gene3D" id="3.40.190.10">
    <property type="entry name" value="Periplasmic binding protein-like II"/>
    <property type="match status" value="1"/>
</dbReference>
<gene>
    <name evidence="5" type="ORF">DAI18_00615</name>
</gene>
<feature type="domain" description="Solute-binding protein family 5" evidence="4">
    <location>
        <begin position="69"/>
        <end position="448"/>
    </location>
</feature>
<evidence type="ECO:0000256" key="2">
    <source>
        <dbReference type="ARBA" id="ARBA00022729"/>
    </source>
</evidence>
<dbReference type="PROSITE" id="PS01040">
    <property type="entry name" value="SBP_BACTERIAL_5"/>
    <property type="match status" value="1"/>
</dbReference>
<dbReference type="FunFam" id="3.40.190.10:FF:000036">
    <property type="entry name" value="Dipeptide ABC transporter, substrate-binding protein"/>
    <property type="match status" value="1"/>
</dbReference>
<dbReference type="GO" id="GO:1904680">
    <property type="term" value="F:peptide transmembrane transporter activity"/>
    <property type="evidence" value="ECO:0007669"/>
    <property type="project" value="TreeGrafter"/>
</dbReference>
<dbReference type="PANTHER" id="PTHR30290:SF38">
    <property type="entry name" value="D,D-DIPEPTIDE-BINDING PERIPLASMIC PROTEIN DDPA-RELATED"/>
    <property type="match status" value="1"/>
</dbReference>
<dbReference type="AlphaFoldDB" id="A0A2U3TH38"/>
<evidence type="ECO:0000259" key="4">
    <source>
        <dbReference type="Pfam" id="PF00496"/>
    </source>
</evidence>
<dbReference type="OrthoDB" id="9801799at2"/>
<evidence type="ECO:0000313" key="5">
    <source>
        <dbReference type="EMBL" id="AVY92715.1"/>
    </source>
</evidence>
<evidence type="ECO:0000256" key="3">
    <source>
        <dbReference type="SAM" id="SignalP"/>
    </source>
</evidence>
<dbReference type="KEGG" id="maer:DAI18_00615"/>
<dbReference type="InterPro" id="IPR000914">
    <property type="entry name" value="SBP_5_dom"/>
</dbReference>
<organism evidence="5 6">
    <name type="scientific">Microvirgula aerodenitrificans</name>
    <dbReference type="NCBI Taxonomy" id="57480"/>
    <lineage>
        <taxon>Bacteria</taxon>
        <taxon>Pseudomonadati</taxon>
        <taxon>Pseudomonadota</taxon>
        <taxon>Betaproteobacteria</taxon>
        <taxon>Neisseriales</taxon>
        <taxon>Aquaspirillaceae</taxon>
        <taxon>Microvirgula</taxon>
    </lineage>
</organism>
<dbReference type="Gene3D" id="3.90.76.10">
    <property type="entry name" value="Dipeptide-binding Protein, Domain 1"/>
    <property type="match status" value="1"/>
</dbReference>
<evidence type="ECO:0000313" key="6">
    <source>
        <dbReference type="Proteomes" id="UP000244173"/>
    </source>
</evidence>
<reference evidence="5 6" key="1">
    <citation type="submission" date="2018-04" db="EMBL/GenBank/DDBJ databases">
        <title>Denitrifier Microvirgula.</title>
        <authorList>
            <person name="Anderson E."/>
            <person name="Jang J."/>
            <person name="Ishii S."/>
        </authorList>
    </citation>
    <scope>NUCLEOTIDE SEQUENCE [LARGE SCALE GENOMIC DNA]</scope>
    <source>
        <strain evidence="5 6">BE2.4</strain>
    </source>
</reference>
<dbReference type="Pfam" id="PF00496">
    <property type="entry name" value="SBP_bac_5"/>
    <property type="match status" value="1"/>
</dbReference>
<dbReference type="InterPro" id="IPR030678">
    <property type="entry name" value="Peptide/Ni-bd"/>
</dbReference>
<keyword evidence="6" id="KW-1185">Reference proteome</keyword>
<dbReference type="PIRSF" id="PIRSF002741">
    <property type="entry name" value="MppA"/>
    <property type="match status" value="1"/>
</dbReference>
<evidence type="ECO:0000256" key="1">
    <source>
        <dbReference type="ARBA" id="ARBA00005695"/>
    </source>
</evidence>